<dbReference type="Pfam" id="PF07963">
    <property type="entry name" value="N_methyl"/>
    <property type="match status" value="1"/>
</dbReference>
<dbReference type="Proteomes" id="UP000319980">
    <property type="component" value="Unassembled WGS sequence"/>
</dbReference>
<keyword evidence="5" id="KW-0997">Cell inner membrane</keyword>
<comment type="caution">
    <text evidence="13">The sequence shown here is derived from an EMBL/GenBank/DDBJ whole genome shotgun (WGS) entry which is preliminary data.</text>
</comment>
<evidence type="ECO:0000259" key="12">
    <source>
        <dbReference type="Pfam" id="PF12019"/>
    </source>
</evidence>
<dbReference type="NCBIfam" id="TIGR02532">
    <property type="entry name" value="IV_pilin_GFxxxE"/>
    <property type="match status" value="1"/>
</dbReference>
<name>A0A5C5U1W5_9GAMM</name>
<gene>
    <name evidence="13" type="ORF">FQY83_11540</name>
</gene>
<dbReference type="InterPro" id="IPR045584">
    <property type="entry name" value="Pilin-like"/>
</dbReference>
<evidence type="ECO:0000256" key="6">
    <source>
        <dbReference type="ARBA" id="ARBA00022692"/>
    </source>
</evidence>
<dbReference type="GO" id="GO:0015628">
    <property type="term" value="P:protein secretion by the type II secretion system"/>
    <property type="evidence" value="ECO:0007669"/>
    <property type="project" value="InterPro"/>
</dbReference>
<reference evidence="13 14" key="1">
    <citation type="journal article" date="2008" name="Int. J. Syst. Evol. Microbiol.">
        <title>Luteimonas marina sp. nov., isolated from seawater.</title>
        <authorList>
            <person name="Baik K.S."/>
            <person name="Park S.C."/>
            <person name="Kim M.S."/>
            <person name="Kim E.M."/>
            <person name="Park C."/>
            <person name="Chun J."/>
            <person name="Seong C.N."/>
        </authorList>
    </citation>
    <scope>NUCLEOTIDE SEQUENCE [LARGE SCALE GENOMIC DNA]</scope>
    <source>
        <strain evidence="13 14">FR1330</strain>
    </source>
</reference>
<evidence type="ECO:0000256" key="7">
    <source>
        <dbReference type="ARBA" id="ARBA00022989"/>
    </source>
</evidence>
<dbReference type="GO" id="GO:0015627">
    <property type="term" value="C:type II protein secretion system complex"/>
    <property type="evidence" value="ECO:0007669"/>
    <property type="project" value="InterPro"/>
</dbReference>
<evidence type="ECO:0000256" key="10">
    <source>
        <dbReference type="ARBA" id="ARBA00030775"/>
    </source>
</evidence>
<keyword evidence="3" id="KW-1003">Cell membrane</keyword>
<keyword evidence="6 11" id="KW-0812">Transmembrane</keyword>
<feature type="transmembrane region" description="Helical" evidence="11">
    <location>
        <begin position="6"/>
        <end position="29"/>
    </location>
</feature>
<dbReference type="Gene3D" id="3.55.40.10">
    <property type="entry name" value="minor pseudopilin epsh domain"/>
    <property type="match status" value="1"/>
</dbReference>
<dbReference type="RefSeq" id="WP_146388086.1">
    <property type="nucleotide sequence ID" value="NZ_VOHK01000004.1"/>
</dbReference>
<comment type="subcellular location">
    <subcellularLocation>
        <location evidence="1">Cell inner membrane</location>
        <topology evidence="1">Single-pass membrane protein</topology>
    </subcellularLocation>
</comment>
<keyword evidence="14" id="KW-1185">Reference proteome</keyword>
<dbReference type="EMBL" id="VOHK01000004">
    <property type="protein sequence ID" value="TWT20351.1"/>
    <property type="molecule type" value="Genomic_DNA"/>
</dbReference>
<dbReference type="OrthoDB" id="6120962at2"/>
<accession>A0A5C5U1W5</accession>
<evidence type="ECO:0000313" key="13">
    <source>
        <dbReference type="EMBL" id="TWT20351.1"/>
    </source>
</evidence>
<evidence type="ECO:0000256" key="2">
    <source>
        <dbReference type="ARBA" id="ARBA00021549"/>
    </source>
</evidence>
<dbReference type="GO" id="GO:0005886">
    <property type="term" value="C:plasma membrane"/>
    <property type="evidence" value="ECO:0007669"/>
    <property type="project" value="UniProtKB-SubCell"/>
</dbReference>
<evidence type="ECO:0000256" key="5">
    <source>
        <dbReference type="ARBA" id="ARBA00022519"/>
    </source>
</evidence>
<evidence type="ECO:0000313" key="14">
    <source>
        <dbReference type="Proteomes" id="UP000319980"/>
    </source>
</evidence>
<protein>
    <recommendedName>
        <fullName evidence="2">Type II secretion system protein H</fullName>
    </recommendedName>
    <alternativeName>
        <fullName evidence="10">General secretion pathway protein H</fullName>
    </alternativeName>
</protein>
<evidence type="ECO:0000256" key="1">
    <source>
        <dbReference type="ARBA" id="ARBA00004377"/>
    </source>
</evidence>
<comment type="similarity">
    <text evidence="9">Belongs to the GSP H family.</text>
</comment>
<keyword evidence="7 11" id="KW-1133">Transmembrane helix</keyword>
<dbReference type="Pfam" id="PF12019">
    <property type="entry name" value="GspH"/>
    <property type="match status" value="1"/>
</dbReference>
<dbReference type="SUPFAM" id="SSF54523">
    <property type="entry name" value="Pili subunits"/>
    <property type="match status" value="1"/>
</dbReference>
<evidence type="ECO:0000256" key="8">
    <source>
        <dbReference type="ARBA" id="ARBA00023136"/>
    </source>
</evidence>
<keyword evidence="8 11" id="KW-0472">Membrane</keyword>
<evidence type="ECO:0000256" key="4">
    <source>
        <dbReference type="ARBA" id="ARBA00022481"/>
    </source>
</evidence>
<dbReference type="AlphaFoldDB" id="A0A5C5U1W5"/>
<proteinExistence type="inferred from homology"/>
<organism evidence="13 14">
    <name type="scientific">Luteimonas marina</name>
    <dbReference type="NCBI Taxonomy" id="488485"/>
    <lineage>
        <taxon>Bacteria</taxon>
        <taxon>Pseudomonadati</taxon>
        <taxon>Pseudomonadota</taxon>
        <taxon>Gammaproteobacteria</taxon>
        <taxon>Lysobacterales</taxon>
        <taxon>Lysobacteraceae</taxon>
        <taxon>Luteimonas</taxon>
    </lineage>
</organism>
<keyword evidence="4" id="KW-0488">Methylation</keyword>
<evidence type="ECO:0000256" key="9">
    <source>
        <dbReference type="ARBA" id="ARBA00025772"/>
    </source>
</evidence>
<dbReference type="PROSITE" id="PS00409">
    <property type="entry name" value="PROKAR_NTER_METHYL"/>
    <property type="match status" value="1"/>
</dbReference>
<evidence type="ECO:0000256" key="11">
    <source>
        <dbReference type="SAM" id="Phobius"/>
    </source>
</evidence>
<evidence type="ECO:0000256" key="3">
    <source>
        <dbReference type="ARBA" id="ARBA00022475"/>
    </source>
</evidence>
<dbReference type="InterPro" id="IPR012902">
    <property type="entry name" value="N_methyl_site"/>
</dbReference>
<dbReference type="InterPro" id="IPR022346">
    <property type="entry name" value="T2SS_GspH"/>
</dbReference>
<feature type="domain" description="General secretion pathway GspH" evidence="12">
    <location>
        <begin position="45"/>
        <end position="170"/>
    </location>
</feature>
<sequence>MRRNGAGGFSLIELLVTIAIVAILLAVAFPSFEGSMRSNRLATSTNELLGSVALARSEAIRNTRGGGVCASADGQTCGNDWNAGWLVWTDGDAAPPYGTLTAADTVVRVVNAHPRLVLAAVDGGGAAVSSIGFDYRGRPMNGAAATFNLRPDTCPTGQELVRNLAINASGQMVNNKGACP</sequence>